<keyword evidence="1" id="KW-0813">Transport</keyword>
<protein>
    <submittedName>
        <fullName evidence="7">Phosphate ABC transporter ATP-binding protein</fullName>
    </submittedName>
</protein>
<dbReference type="PROSITE" id="PS50893">
    <property type="entry name" value="ABC_TRANSPORTER_2"/>
    <property type="match status" value="1"/>
</dbReference>
<name>A0A248LLQ0_9NEIS</name>
<gene>
    <name evidence="7" type="ORF">LHGZ1_2761</name>
</gene>
<dbReference type="GO" id="GO:0016887">
    <property type="term" value="F:ATP hydrolysis activity"/>
    <property type="evidence" value="ECO:0007669"/>
    <property type="project" value="InterPro"/>
</dbReference>
<dbReference type="CDD" id="cd03260">
    <property type="entry name" value="ABC_PstB_phosphate_transporter"/>
    <property type="match status" value="1"/>
</dbReference>
<dbReference type="SMART" id="SM00382">
    <property type="entry name" value="AAA"/>
    <property type="match status" value="1"/>
</dbReference>
<dbReference type="PANTHER" id="PTHR43423">
    <property type="entry name" value="ABC TRANSPORTER I FAMILY MEMBER 17"/>
    <property type="match status" value="1"/>
</dbReference>
<dbReference type="GO" id="GO:0005315">
    <property type="term" value="F:phosphate transmembrane transporter activity"/>
    <property type="evidence" value="ECO:0007669"/>
    <property type="project" value="InterPro"/>
</dbReference>
<evidence type="ECO:0000256" key="5">
    <source>
        <dbReference type="ARBA" id="ARBA00022840"/>
    </source>
</evidence>
<proteinExistence type="predicted"/>
<dbReference type="GO" id="GO:0035435">
    <property type="term" value="P:phosphate ion transmembrane transport"/>
    <property type="evidence" value="ECO:0007669"/>
    <property type="project" value="InterPro"/>
</dbReference>
<dbReference type="OrthoDB" id="9800654at2"/>
<sequence length="227" mass="24377">MTAIECRGLRVTLQGQRLLDDISLSVPAGQIAVLTGPSGSGKTTLLRTLNRLLDRDQVEVSGTLHLRVGGRMLAPYDRSTDPVWLRRRVGMVFQTPHLLPGSIADNLLLPLRLVRAGSRAALAGRMEEALRAAHVWDEVAGRLHAPAASLSGGQQQRLCLARALALEPDILLLDEPTASLDPASTVAVEQSLKALRGQTTLLLVSHDEAQAARLADLRVHLQGGRLA</sequence>
<dbReference type="GO" id="GO:0016020">
    <property type="term" value="C:membrane"/>
    <property type="evidence" value="ECO:0007669"/>
    <property type="project" value="InterPro"/>
</dbReference>
<dbReference type="Gene3D" id="3.40.50.300">
    <property type="entry name" value="P-loop containing nucleotide triphosphate hydrolases"/>
    <property type="match status" value="1"/>
</dbReference>
<dbReference type="EMBL" id="CP022115">
    <property type="protein sequence ID" value="ASJ25592.1"/>
    <property type="molecule type" value="Genomic_DNA"/>
</dbReference>
<dbReference type="InterPro" id="IPR005670">
    <property type="entry name" value="PstB-like"/>
</dbReference>
<dbReference type="GO" id="GO:0005524">
    <property type="term" value="F:ATP binding"/>
    <property type="evidence" value="ECO:0007669"/>
    <property type="project" value="UniProtKB-KW"/>
</dbReference>
<dbReference type="InterPro" id="IPR003439">
    <property type="entry name" value="ABC_transporter-like_ATP-bd"/>
</dbReference>
<evidence type="ECO:0000313" key="7">
    <source>
        <dbReference type="EMBL" id="ASJ25592.1"/>
    </source>
</evidence>
<evidence type="ECO:0000256" key="1">
    <source>
        <dbReference type="ARBA" id="ARBA00022448"/>
    </source>
</evidence>
<dbReference type="SUPFAM" id="SSF52540">
    <property type="entry name" value="P-loop containing nucleoside triphosphate hydrolases"/>
    <property type="match status" value="1"/>
</dbReference>
<keyword evidence="3" id="KW-0592">Phosphate transport</keyword>
<dbReference type="Pfam" id="PF00005">
    <property type="entry name" value="ABC_tran"/>
    <property type="match status" value="1"/>
</dbReference>
<dbReference type="PANTHER" id="PTHR43423:SF1">
    <property type="entry name" value="ABC TRANSPORTER I FAMILY MEMBER 17"/>
    <property type="match status" value="1"/>
</dbReference>
<dbReference type="PROSITE" id="PS00211">
    <property type="entry name" value="ABC_TRANSPORTER_1"/>
    <property type="match status" value="1"/>
</dbReference>
<keyword evidence="5 7" id="KW-0067">ATP-binding</keyword>
<feature type="domain" description="ABC transporter" evidence="6">
    <location>
        <begin position="4"/>
        <end position="227"/>
    </location>
</feature>
<accession>A0A248LLQ0</accession>
<dbReference type="RefSeq" id="WP_088861383.1">
    <property type="nucleotide sequence ID" value="NZ_CP022115.1"/>
</dbReference>
<reference evidence="8" key="1">
    <citation type="submission" date="2017-06" db="EMBL/GenBank/DDBJ databases">
        <title>Whole genome sequence of Laribacter hongkongensis LHGZ1.</title>
        <authorList>
            <person name="Chen D."/>
            <person name="Wu H."/>
            <person name="Chen J."/>
        </authorList>
    </citation>
    <scope>NUCLEOTIDE SEQUENCE [LARGE SCALE GENOMIC DNA]</scope>
    <source>
        <strain evidence="8">LHGZ1</strain>
    </source>
</reference>
<dbReference type="AlphaFoldDB" id="A0A248LLQ0"/>
<evidence type="ECO:0000256" key="4">
    <source>
        <dbReference type="ARBA" id="ARBA00022741"/>
    </source>
</evidence>
<organism evidence="7 8">
    <name type="scientific">Laribacter hongkongensis</name>
    <dbReference type="NCBI Taxonomy" id="168471"/>
    <lineage>
        <taxon>Bacteria</taxon>
        <taxon>Pseudomonadati</taxon>
        <taxon>Pseudomonadota</taxon>
        <taxon>Betaproteobacteria</taxon>
        <taxon>Neisseriales</taxon>
        <taxon>Aquaspirillaceae</taxon>
        <taxon>Laribacter</taxon>
    </lineage>
</organism>
<keyword evidence="2" id="KW-0472">Membrane</keyword>
<evidence type="ECO:0000313" key="8">
    <source>
        <dbReference type="Proteomes" id="UP000197424"/>
    </source>
</evidence>
<dbReference type="InterPro" id="IPR027417">
    <property type="entry name" value="P-loop_NTPase"/>
</dbReference>
<evidence type="ECO:0000256" key="3">
    <source>
        <dbReference type="ARBA" id="ARBA00022592"/>
    </source>
</evidence>
<dbReference type="InterPro" id="IPR003593">
    <property type="entry name" value="AAA+_ATPase"/>
</dbReference>
<evidence type="ECO:0000256" key="2">
    <source>
        <dbReference type="ARBA" id="ARBA00022475"/>
    </source>
</evidence>
<keyword evidence="4" id="KW-0547">Nucleotide-binding</keyword>
<dbReference type="Proteomes" id="UP000197424">
    <property type="component" value="Chromosome"/>
</dbReference>
<keyword evidence="2" id="KW-1003">Cell membrane</keyword>
<evidence type="ECO:0000259" key="6">
    <source>
        <dbReference type="PROSITE" id="PS50893"/>
    </source>
</evidence>
<dbReference type="InterPro" id="IPR017871">
    <property type="entry name" value="ABC_transporter-like_CS"/>
</dbReference>